<comment type="similarity">
    <text evidence="3">Belongs to the NSE2 family.</text>
</comment>
<evidence type="ECO:0000313" key="12">
    <source>
        <dbReference type="EMBL" id="GAA5798743.1"/>
    </source>
</evidence>
<dbReference type="InterPro" id="IPR004181">
    <property type="entry name" value="Znf_MIZ"/>
</dbReference>
<evidence type="ECO:0000256" key="2">
    <source>
        <dbReference type="ARBA" id="ARBA00004718"/>
    </source>
</evidence>
<feature type="domain" description="SP-RING-type" evidence="11">
    <location>
        <begin position="152"/>
        <end position="238"/>
    </location>
</feature>
<dbReference type="InterPro" id="IPR026846">
    <property type="entry name" value="Nse2(Mms21)"/>
</dbReference>
<evidence type="ECO:0000256" key="1">
    <source>
        <dbReference type="ARBA" id="ARBA00004123"/>
    </source>
</evidence>
<keyword evidence="7" id="KW-0833">Ubl conjugation pathway</keyword>
<evidence type="ECO:0000256" key="8">
    <source>
        <dbReference type="ARBA" id="ARBA00022833"/>
    </source>
</evidence>
<name>A0ABP9XWU9_9FUNG</name>
<keyword evidence="5" id="KW-0479">Metal-binding</keyword>
<dbReference type="Pfam" id="PF11789">
    <property type="entry name" value="zf-Nse"/>
    <property type="match status" value="1"/>
</dbReference>
<evidence type="ECO:0000256" key="5">
    <source>
        <dbReference type="ARBA" id="ARBA00022723"/>
    </source>
</evidence>
<dbReference type="SUPFAM" id="SSF57850">
    <property type="entry name" value="RING/U-box"/>
    <property type="match status" value="1"/>
</dbReference>
<keyword evidence="13" id="KW-1185">Reference proteome</keyword>
<accession>A0ABP9XWU9</accession>
<gene>
    <name evidence="12" type="ORF">HPULCUR_004149</name>
</gene>
<keyword evidence="4" id="KW-0808">Transferase</keyword>
<comment type="pathway">
    <text evidence="2">Protein modification; protein sumoylation.</text>
</comment>
<comment type="subcellular location">
    <subcellularLocation>
        <location evidence="1">Nucleus</location>
    </subcellularLocation>
</comment>
<dbReference type="Gene3D" id="3.30.40.10">
    <property type="entry name" value="Zinc/RING finger domain, C3HC4 (zinc finger)"/>
    <property type="match status" value="1"/>
</dbReference>
<keyword evidence="8" id="KW-0862">Zinc</keyword>
<reference evidence="12 13" key="1">
    <citation type="submission" date="2024-04" db="EMBL/GenBank/DDBJ databases">
        <title>genome sequences of Mucor flavus KT1a and Helicostylum pulchrum KT1b strains isolation_sourced from the surface of a dry-aged beef.</title>
        <authorList>
            <person name="Toyotome T."/>
            <person name="Hosono M."/>
            <person name="Torimaru M."/>
            <person name="Fukuda K."/>
            <person name="Mikami N."/>
        </authorList>
    </citation>
    <scope>NUCLEOTIDE SEQUENCE [LARGE SCALE GENOMIC DNA]</scope>
    <source>
        <strain evidence="12 13">KT1b</strain>
    </source>
</reference>
<dbReference type="PANTHER" id="PTHR21330:SF1">
    <property type="entry name" value="E3 SUMO-PROTEIN LIGASE NSE2"/>
    <property type="match status" value="1"/>
</dbReference>
<dbReference type="PANTHER" id="PTHR21330">
    <property type="entry name" value="E3 SUMO-PROTEIN LIGASE NSE2"/>
    <property type="match status" value="1"/>
</dbReference>
<dbReference type="PROSITE" id="PS51044">
    <property type="entry name" value="ZF_SP_RING"/>
    <property type="match status" value="1"/>
</dbReference>
<evidence type="ECO:0000256" key="9">
    <source>
        <dbReference type="ARBA" id="ARBA00023242"/>
    </source>
</evidence>
<evidence type="ECO:0000256" key="6">
    <source>
        <dbReference type="ARBA" id="ARBA00022771"/>
    </source>
</evidence>
<evidence type="ECO:0000256" key="3">
    <source>
        <dbReference type="ARBA" id="ARBA00008212"/>
    </source>
</evidence>
<protein>
    <recommendedName>
        <fullName evidence="11">SP-RING-type domain-containing protein</fullName>
    </recommendedName>
</protein>
<keyword evidence="9" id="KW-0539">Nucleus</keyword>
<evidence type="ECO:0000259" key="11">
    <source>
        <dbReference type="PROSITE" id="PS51044"/>
    </source>
</evidence>
<keyword evidence="6 10" id="KW-0863">Zinc-finger</keyword>
<organism evidence="12 13">
    <name type="scientific">Helicostylum pulchrum</name>
    <dbReference type="NCBI Taxonomy" id="562976"/>
    <lineage>
        <taxon>Eukaryota</taxon>
        <taxon>Fungi</taxon>
        <taxon>Fungi incertae sedis</taxon>
        <taxon>Mucoromycota</taxon>
        <taxon>Mucoromycotina</taxon>
        <taxon>Mucoromycetes</taxon>
        <taxon>Mucorales</taxon>
        <taxon>Mucorineae</taxon>
        <taxon>Mucoraceae</taxon>
        <taxon>Helicostylum</taxon>
    </lineage>
</organism>
<evidence type="ECO:0000256" key="4">
    <source>
        <dbReference type="ARBA" id="ARBA00022679"/>
    </source>
</evidence>
<evidence type="ECO:0000313" key="13">
    <source>
        <dbReference type="Proteomes" id="UP001476247"/>
    </source>
</evidence>
<evidence type="ECO:0000256" key="7">
    <source>
        <dbReference type="ARBA" id="ARBA00022786"/>
    </source>
</evidence>
<dbReference type="Proteomes" id="UP001476247">
    <property type="component" value="Unassembled WGS sequence"/>
</dbReference>
<dbReference type="InterPro" id="IPR013083">
    <property type="entry name" value="Znf_RING/FYVE/PHD"/>
</dbReference>
<proteinExistence type="inferred from homology"/>
<dbReference type="EMBL" id="BAABUJ010000011">
    <property type="protein sequence ID" value="GAA5798743.1"/>
    <property type="molecule type" value="Genomic_DNA"/>
</dbReference>
<dbReference type="CDD" id="cd16651">
    <property type="entry name" value="SPL-RING_NSE2"/>
    <property type="match status" value="1"/>
</dbReference>
<evidence type="ECO:0000256" key="10">
    <source>
        <dbReference type="PROSITE-ProRule" id="PRU00452"/>
    </source>
</evidence>
<comment type="caution">
    <text evidence="12">The sequence shown here is derived from an EMBL/GenBank/DDBJ whole genome shotgun (WGS) entry which is preliminary data.</text>
</comment>
<sequence>MTDTSLSKLQHEFCLKPNQADSLRIITNDSSNIFEAIEKGQQFVAISAMDQEELNNKGKVATMDANFKELLDFENRVRNQTLTMNALSDRIMAGEKIKDIIVPYKQVQKLFEDKWNNNEKRYNASDKYSTFRQNIWNIHHPDEIMPSLDENEDDDIVMGSTKISLRCPLTTAWLEDPVTSNMCKHTFSKAAITDLLRQSGGSVPCPIPGCNKRIVSLCLIADDTMAERVRRAKERDELNASTTQYFDVE</sequence>